<dbReference type="Pfam" id="PF00931">
    <property type="entry name" value="NB-ARC"/>
    <property type="match status" value="1"/>
</dbReference>
<dbReference type="InterPro" id="IPR003593">
    <property type="entry name" value="AAA+_ATPase"/>
</dbReference>
<evidence type="ECO:0000256" key="2">
    <source>
        <dbReference type="ARBA" id="ARBA00022614"/>
    </source>
</evidence>
<dbReference type="FunFam" id="3.40.50.300:FF:001091">
    <property type="entry name" value="Probable disease resistance protein At1g61300"/>
    <property type="match status" value="1"/>
</dbReference>
<dbReference type="Pfam" id="PF18052">
    <property type="entry name" value="Rx_N"/>
    <property type="match status" value="1"/>
</dbReference>
<evidence type="ECO:0000256" key="1">
    <source>
        <dbReference type="ARBA" id="ARBA00008894"/>
    </source>
</evidence>
<dbReference type="OrthoDB" id="693720at2759"/>
<comment type="similarity">
    <text evidence="1">Belongs to the disease resistance NB-LRR family.</text>
</comment>
<dbReference type="Proteomes" id="UP000019116">
    <property type="component" value="Chromosome 7D"/>
</dbReference>
<evidence type="ECO:0000313" key="7">
    <source>
        <dbReference type="EnsemblPlants" id="TraesCS7D02G546500.1.cds1"/>
    </source>
</evidence>
<dbReference type="Gramene" id="TraesCS7D03G1298800.1">
    <property type="protein sequence ID" value="TraesCS7D03G1298800.1.CDS1"/>
    <property type="gene ID" value="TraesCS7D03G1298800"/>
</dbReference>
<keyword evidence="3" id="KW-0677">Repeat</keyword>
<dbReference type="EnsemblPlants" id="TraesCS7D02G546500.1">
    <property type="protein sequence ID" value="TraesCS7D02G546500.1.cds1"/>
    <property type="gene ID" value="TraesCS7D02G546500"/>
</dbReference>
<dbReference type="Gene3D" id="1.20.5.4130">
    <property type="match status" value="1"/>
</dbReference>
<dbReference type="PANTHER" id="PTHR33377">
    <property type="entry name" value="OS10G0134700 PROTEIN-RELATED"/>
    <property type="match status" value="1"/>
</dbReference>
<keyword evidence="4" id="KW-0547">Nucleotide-binding</keyword>
<protein>
    <recommendedName>
        <fullName evidence="6">AAA+ ATPase domain-containing protein</fullName>
    </recommendedName>
</protein>
<accession>A0A3B6TNB1</accession>
<dbReference type="Gramene" id="TraesCAD_scaffold_009620_01G000300.1">
    <property type="protein sequence ID" value="TraesCAD_scaffold_009620_01G000300.1"/>
    <property type="gene ID" value="TraesCAD_scaffold_009620_01G000300"/>
</dbReference>
<evidence type="ECO:0000256" key="4">
    <source>
        <dbReference type="ARBA" id="ARBA00022741"/>
    </source>
</evidence>
<dbReference type="InterPro" id="IPR002182">
    <property type="entry name" value="NB-ARC"/>
</dbReference>
<dbReference type="Gramene" id="TraesROB_scaffold_006836_01G000300.1">
    <property type="protein sequence ID" value="TraesROB_scaffold_006836_01G000300.1"/>
    <property type="gene ID" value="TraesROB_scaffold_006836_01G000300"/>
</dbReference>
<reference evidence="7" key="2">
    <citation type="submission" date="2018-10" db="UniProtKB">
        <authorList>
            <consortium name="EnsemblPlants"/>
        </authorList>
    </citation>
    <scope>IDENTIFICATION</scope>
</reference>
<dbReference type="SUPFAM" id="SSF52540">
    <property type="entry name" value="P-loop containing nucleoside triphosphate hydrolases"/>
    <property type="match status" value="1"/>
</dbReference>
<keyword evidence="8" id="KW-1185">Reference proteome</keyword>
<evidence type="ECO:0000256" key="5">
    <source>
        <dbReference type="ARBA" id="ARBA00022821"/>
    </source>
</evidence>
<reference evidence="7" key="1">
    <citation type="submission" date="2018-08" db="EMBL/GenBank/DDBJ databases">
        <authorList>
            <person name="Rossello M."/>
        </authorList>
    </citation>
    <scope>NUCLEOTIDE SEQUENCE [LARGE SCALE GENOMIC DNA]</scope>
    <source>
        <strain evidence="7">cv. Chinese Spring</strain>
    </source>
</reference>
<dbReference type="InterPro" id="IPR027417">
    <property type="entry name" value="P-loop_NTPase"/>
</dbReference>
<proteinExistence type="inferred from homology"/>
<dbReference type="SMART" id="SM00382">
    <property type="entry name" value="AAA"/>
    <property type="match status" value="1"/>
</dbReference>
<dbReference type="Gene3D" id="3.40.50.300">
    <property type="entry name" value="P-loop containing nucleotide triphosphate hydrolases"/>
    <property type="match status" value="1"/>
</dbReference>
<sequence length="467" mass="51785">MDALLSAAQWVVSQALAPVADGMLQAWGDTKNLGLNIEALRMELLLVKATLETASHKQVDGPAMQELLGKLRDSALSAEDLLDELDYFRIHDKLNGTSDAADQHAKGGVHDLALNARHFAKAVGKLPFISSFCCSAPSPAGVGREVEEARQRASCCALPRAMQRSRGNSSSAPNANEEVSGCMPKLGKLLPCSSSPHVHDDRSGQPTLCGAPHGETPMPQFNRAHISERMRHIVEQLQSVRKEVTQILQSCDPMTIPDISQSRPITTSQSIEPKLYGRDHIMDTIIHDMTNGKYLGHDVTVLPIVGPGGIGKTTLIQHIHRNQQVQNHFQVIIWICVSLSFNLNKLLEEIKTCIPPVEGEKDGKVEDLIEQRLKSKRFLLVLDDIWEFSDRDDWKRLLLPLKTSQEPGSMILVTTRFPEIAKMVGTVNHIELQGIESEEFRKLFLAFIFGNEPVRSDSIVCSRLEIR</sequence>
<dbReference type="STRING" id="4565.A0A3B6TNB1"/>
<feature type="domain" description="AAA+ ATPase" evidence="6">
    <location>
        <begin position="298"/>
        <end position="436"/>
    </location>
</feature>
<dbReference type="PANTHER" id="PTHR33377:SF113">
    <property type="entry name" value="AAA+ ATPASE DOMAIN-CONTAINING PROTEIN"/>
    <property type="match status" value="1"/>
</dbReference>
<dbReference type="InterPro" id="IPR041118">
    <property type="entry name" value="Rx_N"/>
</dbReference>
<keyword evidence="5" id="KW-0611">Plant defense</keyword>
<keyword evidence="2" id="KW-0433">Leucine-rich repeat</keyword>
<dbReference type="GO" id="GO:0006952">
    <property type="term" value="P:defense response"/>
    <property type="evidence" value="ECO:0007669"/>
    <property type="project" value="UniProtKB-KW"/>
</dbReference>
<organism evidence="7">
    <name type="scientific">Triticum aestivum</name>
    <name type="common">Wheat</name>
    <dbReference type="NCBI Taxonomy" id="4565"/>
    <lineage>
        <taxon>Eukaryota</taxon>
        <taxon>Viridiplantae</taxon>
        <taxon>Streptophyta</taxon>
        <taxon>Embryophyta</taxon>
        <taxon>Tracheophyta</taxon>
        <taxon>Spermatophyta</taxon>
        <taxon>Magnoliopsida</taxon>
        <taxon>Liliopsida</taxon>
        <taxon>Poales</taxon>
        <taxon>Poaceae</taxon>
        <taxon>BOP clade</taxon>
        <taxon>Pooideae</taxon>
        <taxon>Triticodae</taxon>
        <taxon>Triticeae</taxon>
        <taxon>Triticinae</taxon>
        <taxon>Triticum</taxon>
    </lineage>
</organism>
<dbReference type="OMA" id="YCVSEGY"/>
<evidence type="ECO:0000256" key="3">
    <source>
        <dbReference type="ARBA" id="ARBA00022737"/>
    </source>
</evidence>
<dbReference type="Gramene" id="TraesWEE_scaffold_002567_01G000200.1">
    <property type="protein sequence ID" value="TraesWEE_scaffold_002567_01G000200.1"/>
    <property type="gene ID" value="TraesWEE_scaffold_002567_01G000200"/>
</dbReference>
<evidence type="ECO:0000313" key="8">
    <source>
        <dbReference type="Proteomes" id="UP000019116"/>
    </source>
</evidence>
<dbReference type="AlphaFoldDB" id="A0A3B6TNB1"/>
<name>A0A3B6TNB1_WHEAT</name>
<dbReference type="Gramene" id="TraesCLE_scaffold_190971_01G000100.1">
    <property type="protein sequence ID" value="TraesCLE_scaffold_190971_01G000100.1"/>
    <property type="gene ID" value="TraesCLE_scaffold_190971_01G000100"/>
</dbReference>
<evidence type="ECO:0000259" key="6">
    <source>
        <dbReference type="SMART" id="SM00382"/>
    </source>
</evidence>
<dbReference type="PRINTS" id="PR00364">
    <property type="entry name" value="DISEASERSIST"/>
</dbReference>
<dbReference type="SMR" id="A0A3B6TNB1"/>
<dbReference type="Gramene" id="TraesCS7D02G546500.1">
    <property type="protein sequence ID" value="TraesCS7D02G546500.1.cds1"/>
    <property type="gene ID" value="TraesCS7D02G546500"/>
</dbReference>
<dbReference type="GO" id="GO:0043531">
    <property type="term" value="F:ADP binding"/>
    <property type="evidence" value="ECO:0007669"/>
    <property type="project" value="InterPro"/>
</dbReference>